<organism evidence="3 5">
    <name type="scientific">Legionella gratiana</name>
    <dbReference type="NCBI Taxonomy" id="45066"/>
    <lineage>
        <taxon>Bacteria</taxon>
        <taxon>Pseudomonadati</taxon>
        <taxon>Pseudomonadota</taxon>
        <taxon>Gammaproteobacteria</taxon>
        <taxon>Legionellales</taxon>
        <taxon>Legionellaceae</taxon>
        <taxon>Legionella</taxon>
    </lineage>
</organism>
<name>A0A378J2G5_9GAMM</name>
<reference evidence="2 4" key="1">
    <citation type="submission" date="2015-11" db="EMBL/GenBank/DDBJ databases">
        <title>Genomic analysis of 38 Legionella species identifies large and diverse effector repertoires.</title>
        <authorList>
            <person name="Burstein D."/>
            <person name="Amaro F."/>
            <person name="Zusman T."/>
            <person name="Lifshitz Z."/>
            <person name="Cohen O."/>
            <person name="Gilbert J.A."/>
            <person name="Pupko T."/>
            <person name="Shuman H.A."/>
            <person name="Segal G."/>
        </authorList>
    </citation>
    <scope>NUCLEOTIDE SEQUENCE [LARGE SCALE GENOMIC DNA]</scope>
    <source>
        <strain evidence="2 4">Lyon 8420412</strain>
    </source>
</reference>
<dbReference type="RefSeq" id="WP_058497765.1">
    <property type="nucleotide sequence ID" value="NZ_CAAAHW010000008.1"/>
</dbReference>
<dbReference type="AlphaFoldDB" id="A0A378J2G5"/>
<evidence type="ECO:0000313" key="4">
    <source>
        <dbReference type="Proteomes" id="UP000054691"/>
    </source>
</evidence>
<proteinExistence type="predicted"/>
<dbReference type="Proteomes" id="UP000054691">
    <property type="component" value="Unassembled WGS sequence"/>
</dbReference>
<reference evidence="3 5" key="2">
    <citation type="submission" date="2018-06" db="EMBL/GenBank/DDBJ databases">
        <authorList>
            <consortium name="Pathogen Informatics"/>
            <person name="Doyle S."/>
        </authorList>
    </citation>
    <scope>NUCLEOTIDE SEQUENCE [LARGE SCALE GENOMIC DNA]</scope>
    <source>
        <strain evidence="3 5">NCTC12388</strain>
    </source>
</reference>
<evidence type="ECO:0000313" key="2">
    <source>
        <dbReference type="EMBL" id="KTD14526.1"/>
    </source>
</evidence>
<protein>
    <submittedName>
        <fullName evidence="3">Uncharacterized protein</fullName>
    </submittedName>
</protein>
<accession>A0A378J2G5</accession>
<dbReference type="EMBL" id="LNYE01000006">
    <property type="protein sequence ID" value="KTD14526.1"/>
    <property type="molecule type" value="Genomic_DNA"/>
</dbReference>
<evidence type="ECO:0000313" key="3">
    <source>
        <dbReference type="EMBL" id="STX41933.1"/>
    </source>
</evidence>
<dbReference type="EMBL" id="UGOB01000001">
    <property type="protein sequence ID" value="STX41933.1"/>
    <property type="molecule type" value="Genomic_DNA"/>
</dbReference>
<keyword evidence="1" id="KW-0175">Coiled coil</keyword>
<feature type="coiled-coil region" evidence="1">
    <location>
        <begin position="145"/>
        <end position="175"/>
    </location>
</feature>
<evidence type="ECO:0000313" key="5">
    <source>
        <dbReference type="Proteomes" id="UP000254476"/>
    </source>
</evidence>
<dbReference type="Proteomes" id="UP000254476">
    <property type="component" value="Unassembled WGS sequence"/>
</dbReference>
<sequence length="485" mass="56938">MLKKNAQFIKNELELDRLYALNERANAENYQIISFCVMNIRFLETYPLANCDDDTQLELLTLRGDYYLSLFKALSAIKNPTQEDVSDRLKYREIAYEYHPVEVEKIEQEFQLKEEKLNLDHDFSFALYLNELEKKSEPIEEFEQKNKHPEEIEQKENCLEELEQNEKHSKELEQNEEFVLLDESKEKVLRSEKVLPLMQEDVKRKYHHSLFDWAKNLQPEALERYINKIIDKQYTPLLSTFSFRQRTEPVKEYLKVSKQEHGDNRLAYILSSGSQEDGALNKLLVEGLTPLMLRKYSIPSINLAIQDKSFKQSIAGITRDVVFFAKNDKRFTHPYSDTVISSVYKAIYDWVDTLTEDSFQSLVKSSLKQYESKTWGGYWSTSKRLNIETYLKKNGNAQVLALIFINELNELALSECLFVKIVNAIKKEIISGDYPKMKHDLEYKLIAEFNLEEHKDFYIANLRTHHETLAAAARHSDSAVMSYAY</sequence>
<dbReference type="OrthoDB" id="5652558at2"/>
<evidence type="ECO:0000256" key="1">
    <source>
        <dbReference type="SAM" id="Coils"/>
    </source>
</evidence>
<gene>
    <name evidence="2" type="ORF">Lgra_0557</name>
    <name evidence="3" type="ORF">NCTC12388_00453</name>
</gene>
<keyword evidence="4" id="KW-1185">Reference proteome</keyword>
<dbReference type="STRING" id="45066.Lgra_0557"/>